<dbReference type="AlphaFoldDB" id="X1RGY9"/>
<protein>
    <submittedName>
        <fullName evidence="1">Uncharacterized protein</fullName>
    </submittedName>
</protein>
<reference evidence="1" key="1">
    <citation type="journal article" date="2014" name="Front. Microbiol.">
        <title>High frequency of phylogenetically diverse reductive dehalogenase-homologous genes in deep subseafloor sedimentary metagenomes.</title>
        <authorList>
            <person name="Kawai M."/>
            <person name="Futagami T."/>
            <person name="Toyoda A."/>
            <person name="Takaki Y."/>
            <person name="Nishi S."/>
            <person name="Hori S."/>
            <person name="Arai W."/>
            <person name="Tsubouchi T."/>
            <person name="Morono Y."/>
            <person name="Uchiyama I."/>
            <person name="Ito T."/>
            <person name="Fujiyama A."/>
            <person name="Inagaki F."/>
            <person name="Takami H."/>
        </authorList>
    </citation>
    <scope>NUCLEOTIDE SEQUENCE</scope>
    <source>
        <strain evidence="1">Expedition CK06-06</strain>
    </source>
</reference>
<name>X1RGY9_9ZZZZ</name>
<organism evidence="1">
    <name type="scientific">marine sediment metagenome</name>
    <dbReference type="NCBI Taxonomy" id="412755"/>
    <lineage>
        <taxon>unclassified sequences</taxon>
        <taxon>metagenomes</taxon>
        <taxon>ecological metagenomes</taxon>
    </lineage>
</organism>
<gene>
    <name evidence="1" type="ORF">S12H4_11914</name>
</gene>
<proteinExistence type="predicted"/>
<comment type="caution">
    <text evidence="1">The sequence shown here is derived from an EMBL/GenBank/DDBJ whole genome shotgun (WGS) entry which is preliminary data.</text>
</comment>
<evidence type="ECO:0000313" key="1">
    <source>
        <dbReference type="EMBL" id="GAI79883.1"/>
    </source>
</evidence>
<sequence length="29" mass="3691">SEYNFTLYYNKKDVLKMDKKKIMVDSWRF</sequence>
<accession>X1RGY9</accession>
<dbReference type="EMBL" id="BARW01005484">
    <property type="protein sequence ID" value="GAI79883.1"/>
    <property type="molecule type" value="Genomic_DNA"/>
</dbReference>
<feature type="non-terminal residue" evidence="1">
    <location>
        <position position="1"/>
    </location>
</feature>